<dbReference type="PANTHER" id="PTHR36436:SF6">
    <property type="entry name" value="SLL5081 PROTEIN"/>
    <property type="match status" value="1"/>
</dbReference>
<dbReference type="EMBL" id="JAJADQ010000010">
    <property type="protein sequence ID" value="MCB2379480.1"/>
    <property type="molecule type" value="Genomic_DNA"/>
</dbReference>
<gene>
    <name evidence="1" type="ORF">LGH70_17920</name>
</gene>
<sequence length="252" mass="28523">MIPEFLAPFVEQLQHYALQSIKIKATPLSEDQPASAASKFRGLPFLPLSVPYPRDGKGAPLLLLAQINLAELPPTDWLPAAGLLQFYASASALYNTEEAAVRYIRPEQLTEEMQQDFSFLPADHYDDSPMQCEHRLHFELTTEYGGFQDSRFDVDFQGLAARAYGKKLPMERKREFAKFFNSEGHKLGGYAMFTQGDPREYTPGTAHDVQLLQIDTDEQIMFGDSGVAHFFIAPQALQNGEFNKAYFYWDCC</sequence>
<keyword evidence="2" id="KW-1185">Reference proteome</keyword>
<name>A0ABS8AGA6_9BACT</name>
<dbReference type="RefSeq" id="WP_226188439.1">
    <property type="nucleotide sequence ID" value="NZ_JAJADQ010000010.1"/>
</dbReference>
<dbReference type="Gene3D" id="2.30.320.10">
    <property type="entry name" value="YwqG-like"/>
    <property type="match status" value="1"/>
</dbReference>
<comment type="caution">
    <text evidence="1">The sequence shown here is derived from an EMBL/GenBank/DDBJ whole genome shotgun (WGS) entry which is preliminary data.</text>
</comment>
<dbReference type="Proteomes" id="UP001165297">
    <property type="component" value="Unassembled WGS sequence"/>
</dbReference>
<dbReference type="PANTHER" id="PTHR36436">
    <property type="entry name" value="SLL5081 PROTEIN"/>
    <property type="match status" value="1"/>
</dbReference>
<evidence type="ECO:0000313" key="1">
    <source>
        <dbReference type="EMBL" id="MCB2379480.1"/>
    </source>
</evidence>
<organism evidence="1 2">
    <name type="scientific">Hymenobacter nitidus</name>
    <dbReference type="NCBI Taxonomy" id="2880929"/>
    <lineage>
        <taxon>Bacteria</taxon>
        <taxon>Pseudomonadati</taxon>
        <taxon>Bacteroidota</taxon>
        <taxon>Cytophagia</taxon>
        <taxon>Cytophagales</taxon>
        <taxon>Hymenobacteraceae</taxon>
        <taxon>Hymenobacter</taxon>
    </lineage>
</organism>
<proteinExistence type="predicted"/>
<evidence type="ECO:0000313" key="2">
    <source>
        <dbReference type="Proteomes" id="UP001165297"/>
    </source>
</evidence>
<dbReference type="InterPro" id="IPR035948">
    <property type="entry name" value="YwqG-like_sf"/>
</dbReference>
<dbReference type="SUPFAM" id="SSF103032">
    <property type="entry name" value="Hypothetical protein YwqG"/>
    <property type="match status" value="1"/>
</dbReference>
<reference evidence="1" key="1">
    <citation type="submission" date="2021-10" db="EMBL/GenBank/DDBJ databases">
        <authorList>
            <person name="Dean J.D."/>
            <person name="Kim M.K."/>
            <person name="Newey C.N."/>
            <person name="Stoker T.S."/>
            <person name="Thompson D.W."/>
            <person name="Grose J.H."/>
        </authorList>
    </citation>
    <scope>NUCLEOTIDE SEQUENCE</scope>
    <source>
        <strain evidence="1">BT635</strain>
    </source>
</reference>
<dbReference type="Pfam" id="PF09234">
    <property type="entry name" value="DUF1963"/>
    <property type="match status" value="1"/>
</dbReference>
<protein>
    <submittedName>
        <fullName evidence="1">DUF1963 domain-containing protein</fullName>
    </submittedName>
</protein>
<dbReference type="InterPro" id="IPR015315">
    <property type="entry name" value="DUF1963"/>
</dbReference>
<accession>A0ABS8AGA6</accession>